<dbReference type="RefSeq" id="WP_183265772.1">
    <property type="nucleotide sequence ID" value="NZ_JACHFJ010000003.1"/>
</dbReference>
<keyword evidence="2" id="KW-1185">Reference proteome</keyword>
<dbReference type="EMBL" id="JACHFJ010000003">
    <property type="protein sequence ID" value="MBB5372748.1"/>
    <property type="molecule type" value="Genomic_DNA"/>
</dbReference>
<evidence type="ECO:0000313" key="2">
    <source>
        <dbReference type="Proteomes" id="UP000553706"/>
    </source>
</evidence>
<evidence type="ECO:0008006" key="3">
    <source>
        <dbReference type="Google" id="ProtNLM"/>
    </source>
</evidence>
<reference evidence="1 2" key="1">
    <citation type="submission" date="2020-08" db="EMBL/GenBank/DDBJ databases">
        <title>Genomic Encyclopedia of Type Strains, Phase IV (KMG-IV): sequencing the most valuable type-strain genomes for metagenomic binning, comparative biology and taxonomic classification.</title>
        <authorList>
            <person name="Goeker M."/>
        </authorList>
    </citation>
    <scope>NUCLEOTIDE SEQUENCE [LARGE SCALE GENOMIC DNA]</scope>
    <source>
        <strain evidence="1 2">DSM 27026</strain>
    </source>
</reference>
<dbReference type="Proteomes" id="UP000553706">
    <property type="component" value="Unassembled WGS sequence"/>
</dbReference>
<sequence length="204" mass="23841">MAIYLEEKGLLFLQVPGTASSSLEDALLNQAGGRLVGQKHATLTELNLDEDASSAVQNSKSVICVVRNHFDWFYSEWYRCRTRWVYELDGSALTWGDAKRLEIKQACAFEFSPFLEWRLTEYDQSSETRSLFGHFTDSATTIFKMERLDEIQQWLEEKHQTPISLPRVNVTDKRAPYWQAYDRKARALVEHFYGEELKKFSYLF</sequence>
<proteinExistence type="predicted"/>
<evidence type="ECO:0000313" key="1">
    <source>
        <dbReference type="EMBL" id="MBB5372748.1"/>
    </source>
</evidence>
<comment type="caution">
    <text evidence="1">The sequence shown here is derived from an EMBL/GenBank/DDBJ whole genome shotgun (WGS) entry which is preliminary data.</text>
</comment>
<organism evidence="1 2">
    <name type="scientific">Acidocella aromatica</name>
    <dbReference type="NCBI Taxonomy" id="1303579"/>
    <lineage>
        <taxon>Bacteria</taxon>
        <taxon>Pseudomonadati</taxon>
        <taxon>Pseudomonadota</taxon>
        <taxon>Alphaproteobacteria</taxon>
        <taxon>Acetobacterales</taxon>
        <taxon>Acidocellaceae</taxon>
        <taxon>Acidocella</taxon>
    </lineage>
</organism>
<gene>
    <name evidence="1" type="ORF">HNP71_000999</name>
</gene>
<accession>A0A840V9X4</accession>
<protein>
    <recommendedName>
        <fullName evidence="3">Sulfotransferase family protein</fullName>
    </recommendedName>
</protein>
<dbReference type="AlphaFoldDB" id="A0A840V9X4"/>
<name>A0A840V9X4_9PROT</name>